<evidence type="ECO:0000256" key="5">
    <source>
        <dbReference type="ARBA" id="ARBA00023004"/>
    </source>
</evidence>
<keyword evidence="4 7" id="KW-0560">Oxidoreductase</keyword>
<gene>
    <name evidence="8" type="ORF">NCTC1934_06746</name>
</gene>
<proteinExistence type="inferred from homology"/>
<dbReference type="RefSeq" id="WP_039818856.1">
    <property type="nucleotide sequence ID" value="NZ_UGRY01000007.1"/>
</dbReference>
<evidence type="ECO:0000256" key="4">
    <source>
        <dbReference type="ARBA" id="ARBA00023002"/>
    </source>
</evidence>
<dbReference type="STRING" id="1406858.GCA_000710895_04171"/>
<evidence type="ECO:0000256" key="3">
    <source>
        <dbReference type="ARBA" id="ARBA00022723"/>
    </source>
</evidence>
<protein>
    <submittedName>
        <fullName evidence="8">Cytochrome P450 107B1</fullName>
        <ecNumber evidence="8">1.14.-.-</ecNumber>
    </submittedName>
</protein>
<dbReference type="PANTHER" id="PTHR46696:SF1">
    <property type="entry name" value="CYTOCHROME P450 YJIB-RELATED"/>
    <property type="match status" value="1"/>
</dbReference>
<accession>A0A379JN09</accession>
<sequence>MSTGITDTSTGDAVFNPLDSRHIRDPYPLLRDHPPVACPFAGFRVVVSDAVSRTVLRDATSFSSQANNTVAAQVTAPEKVPALSQFDAPEHTRLRALIRGQFTAKALADLEPVLAAHARAHAATAEDLVTDFAAPLPALALAEFLELPSDLVRRWVSEFTTLVGYETAPGWSDFRDQVDGLRLRRFPDLTAPERRMLVHFLVVAGVRNVTHLIGNLLHRLLIARMWPLPAEHLGAAVEESLRHEPPALWSMRTATRPCPVGDTPVAAGERIFVVTAGANRDPRRWPDPDEFRLHRPGATGHLSFGTGPHACLGATFTRLQAQIYLRVLAETAPRLRLADGFSYRPTGDLMSRGPATLPVRRLPCP</sequence>
<dbReference type="EC" id="1.14.-.-" evidence="8"/>
<organism evidence="8 9">
    <name type="scientific">Nocardia otitidiscaviarum</name>
    <dbReference type="NCBI Taxonomy" id="1823"/>
    <lineage>
        <taxon>Bacteria</taxon>
        <taxon>Bacillati</taxon>
        <taxon>Actinomycetota</taxon>
        <taxon>Actinomycetes</taxon>
        <taxon>Mycobacteriales</taxon>
        <taxon>Nocardiaceae</taxon>
        <taxon>Nocardia</taxon>
    </lineage>
</organism>
<evidence type="ECO:0000256" key="1">
    <source>
        <dbReference type="ARBA" id="ARBA00010617"/>
    </source>
</evidence>
<evidence type="ECO:0000256" key="7">
    <source>
        <dbReference type="RuleBase" id="RU000461"/>
    </source>
</evidence>
<dbReference type="PROSITE" id="PS00086">
    <property type="entry name" value="CYTOCHROME_P450"/>
    <property type="match status" value="1"/>
</dbReference>
<dbReference type="GO" id="GO:0005506">
    <property type="term" value="F:iron ion binding"/>
    <property type="evidence" value="ECO:0007669"/>
    <property type="project" value="InterPro"/>
</dbReference>
<dbReference type="InterPro" id="IPR036396">
    <property type="entry name" value="Cyt_P450_sf"/>
</dbReference>
<dbReference type="GO" id="GO:0004497">
    <property type="term" value="F:monooxygenase activity"/>
    <property type="evidence" value="ECO:0007669"/>
    <property type="project" value="UniProtKB-KW"/>
</dbReference>
<reference evidence="8 9" key="1">
    <citation type="submission" date="2018-06" db="EMBL/GenBank/DDBJ databases">
        <authorList>
            <consortium name="Pathogen Informatics"/>
            <person name="Doyle S."/>
        </authorList>
    </citation>
    <scope>NUCLEOTIDE SEQUENCE [LARGE SCALE GENOMIC DNA]</scope>
    <source>
        <strain evidence="8 9">NCTC1934</strain>
    </source>
</reference>
<dbReference type="AlphaFoldDB" id="A0A379JN09"/>
<dbReference type="PRINTS" id="PR00359">
    <property type="entry name" value="BP450"/>
</dbReference>
<dbReference type="PANTHER" id="PTHR46696">
    <property type="entry name" value="P450, PUTATIVE (EUROFUNG)-RELATED"/>
    <property type="match status" value="1"/>
</dbReference>
<name>A0A379JN09_9NOCA</name>
<dbReference type="SUPFAM" id="SSF48264">
    <property type="entry name" value="Cytochrome P450"/>
    <property type="match status" value="1"/>
</dbReference>
<dbReference type="InterPro" id="IPR017972">
    <property type="entry name" value="Cyt_P450_CS"/>
</dbReference>
<dbReference type="Gene3D" id="1.10.630.10">
    <property type="entry name" value="Cytochrome P450"/>
    <property type="match status" value="1"/>
</dbReference>
<dbReference type="Pfam" id="PF00067">
    <property type="entry name" value="p450"/>
    <property type="match status" value="1"/>
</dbReference>
<evidence type="ECO:0000256" key="6">
    <source>
        <dbReference type="ARBA" id="ARBA00023033"/>
    </source>
</evidence>
<dbReference type="EMBL" id="UGRY01000007">
    <property type="protein sequence ID" value="SUD49393.1"/>
    <property type="molecule type" value="Genomic_DNA"/>
</dbReference>
<evidence type="ECO:0000256" key="2">
    <source>
        <dbReference type="ARBA" id="ARBA00022617"/>
    </source>
</evidence>
<dbReference type="InterPro" id="IPR002397">
    <property type="entry name" value="Cyt_P450_B"/>
</dbReference>
<evidence type="ECO:0000313" key="8">
    <source>
        <dbReference type="EMBL" id="SUD49393.1"/>
    </source>
</evidence>
<keyword evidence="2 7" id="KW-0349">Heme</keyword>
<keyword evidence="6 7" id="KW-0503">Monooxygenase</keyword>
<dbReference type="Proteomes" id="UP000255467">
    <property type="component" value="Unassembled WGS sequence"/>
</dbReference>
<comment type="similarity">
    <text evidence="1 7">Belongs to the cytochrome P450 family.</text>
</comment>
<dbReference type="GO" id="GO:0020037">
    <property type="term" value="F:heme binding"/>
    <property type="evidence" value="ECO:0007669"/>
    <property type="project" value="InterPro"/>
</dbReference>
<dbReference type="InterPro" id="IPR001128">
    <property type="entry name" value="Cyt_P450"/>
</dbReference>
<keyword evidence="5 7" id="KW-0408">Iron</keyword>
<evidence type="ECO:0000313" key="9">
    <source>
        <dbReference type="Proteomes" id="UP000255467"/>
    </source>
</evidence>
<dbReference type="GO" id="GO:0016705">
    <property type="term" value="F:oxidoreductase activity, acting on paired donors, with incorporation or reduction of molecular oxygen"/>
    <property type="evidence" value="ECO:0007669"/>
    <property type="project" value="InterPro"/>
</dbReference>
<keyword evidence="3 7" id="KW-0479">Metal-binding</keyword>
<dbReference type="OrthoDB" id="9801155at2"/>
<keyword evidence="9" id="KW-1185">Reference proteome</keyword>